<comment type="caution">
    <text evidence="1">The sequence shown here is derived from an EMBL/GenBank/DDBJ whole genome shotgun (WGS) entry which is preliminary data.</text>
</comment>
<keyword evidence="1" id="KW-0496">Mitochondrion</keyword>
<organism evidence="1">
    <name type="scientific">Picea glauca</name>
    <name type="common">White spruce</name>
    <name type="synonym">Pinus glauca</name>
    <dbReference type="NCBI Taxonomy" id="3330"/>
    <lineage>
        <taxon>Eukaryota</taxon>
        <taxon>Viridiplantae</taxon>
        <taxon>Streptophyta</taxon>
        <taxon>Embryophyta</taxon>
        <taxon>Tracheophyta</taxon>
        <taxon>Spermatophyta</taxon>
        <taxon>Pinopsida</taxon>
        <taxon>Pinidae</taxon>
        <taxon>Conifers I</taxon>
        <taxon>Pinales</taxon>
        <taxon>Pinaceae</taxon>
        <taxon>Picea</taxon>
    </lineage>
</organism>
<dbReference type="AlphaFoldDB" id="A0A124GMC8"/>
<name>A0A124GMC8_PICGL</name>
<proteinExistence type="predicted"/>
<evidence type="ECO:0000313" key="1">
    <source>
        <dbReference type="EMBL" id="KUM45277.1"/>
    </source>
</evidence>
<reference evidence="1" key="1">
    <citation type="journal article" date="2015" name="Genome Biol. Evol.">
        <title>Organellar Genomes of White Spruce (Picea glauca): Assembly and Annotation.</title>
        <authorList>
            <person name="Jackman S.D."/>
            <person name="Warren R.L."/>
            <person name="Gibb E.A."/>
            <person name="Vandervalk B.P."/>
            <person name="Mohamadi H."/>
            <person name="Chu J."/>
            <person name="Raymond A."/>
            <person name="Pleasance S."/>
            <person name="Coope R."/>
            <person name="Wildung M.R."/>
            <person name="Ritland C.E."/>
            <person name="Bousquet J."/>
            <person name="Jones S.J."/>
            <person name="Bohlmann J."/>
            <person name="Birol I."/>
        </authorList>
    </citation>
    <scope>NUCLEOTIDE SEQUENCE [LARGE SCALE GENOMIC DNA]</scope>
    <source>
        <tissue evidence="1">Flushing bud</tissue>
    </source>
</reference>
<sequence length="112" mass="13317">MEQLIYDVFLEYLQHSTVNEQIFSLNWRQEEEEMIQPWRSSRSGLLLSRFLDSSKKSNIKSNNISFRGMDIGKWLRSGPLYGFWSKLWFCHVITKTTKNTYAYDTCTTCQDV</sequence>
<geneLocation type="mitochondrion" evidence="1"/>
<accession>A0A124GMC8</accession>
<gene>
    <name evidence="1" type="ORF">ABT39_MTgene3517</name>
</gene>
<dbReference type="EMBL" id="LKAM01000022">
    <property type="protein sequence ID" value="KUM45277.1"/>
    <property type="molecule type" value="Genomic_DNA"/>
</dbReference>
<protein>
    <submittedName>
        <fullName evidence="1">Uncharacterized protein</fullName>
    </submittedName>
</protein>